<keyword evidence="7" id="KW-1015">Disulfide bond</keyword>
<dbReference type="InterPro" id="IPR000169">
    <property type="entry name" value="Pept_cys_AS"/>
</dbReference>
<dbReference type="Pfam" id="PF08246">
    <property type="entry name" value="Inhibitor_I29"/>
    <property type="match status" value="1"/>
</dbReference>
<evidence type="ECO:0000259" key="10">
    <source>
        <dbReference type="SMART" id="SM00043"/>
    </source>
</evidence>
<dbReference type="SUPFAM" id="SSF54001">
    <property type="entry name" value="Cysteine proteinases"/>
    <property type="match status" value="1"/>
</dbReference>
<feature type="domain" description="Cystatin" evidence="10">
    <location>
        <begin position="168"/>
        <end position="267"/>
    </location>
</feature>
<evidence type="ECO:0000256" key="8">
    <source>
        <dbReference type="ARBA" id="ARBA00023180"/>
    </source>
</evidence>
<evidence type="ECO:0000313" key="14">
    <source>
        <dbReference type="Proteomes" id="UP000053268"/>
    </source>
</evidence>
<evidence type="ECO:0000256" key="7">
    <source>
        <dbReference type="ARBA" id="ARBA00023157"/>
    </source>
</evidence>
<dbReference type="CDD" id="cd02248">
    <property type="entry name" value="Peptidase_C1A"/>
    <property type="match status" value="1"/>
</dbReference>
<dbReference type="SUPFAM" id="SSF54403">
    <property type="entry name" value="Cystatin/monellin"/>
    <property type="match status" value="7"/>
</dbReference>
<comment type="similarity">
    <text evidence="1">Belongs to the peptidase C1 family.</text>
</comment>
<dbReference type="STRING" id="66420.A0A194QDG4"/>
<dbReference type="Gene3D" id="3.90.70.10">
    <property type="entry name" value="Cysteine proteinases"/>
    <property type="match status" value="1"/>
</dbReference>
<protein>
    <submittedName>
        <fullName evidence="13">Putative cysteine proteinase CG12163</fullName>
    </submittedName>
</protein>
<dbReference type="InterPro" id="IPR025661">
    <property type="entry name" value="Pept_asp_AS"/>
</dbReference>
<accession>A0A194QDG4</accession>
<evidence type="ECO:0000256" key="4">
    <source>
        <dbReference type="ARBA" id="ARBA00022801"/>
    </source>
</evidence>
<dbReference type="FunFam" id="3.90.70.10:FF:000130">
    <property type="entry name" value="Cysteine proteinase 1"/>
    <property type="match status" value="1"/>
</dbReference>
<evidence type="ECO:0000259" key="11">
    <source>
        <dbReference type="SMART" id="SM00645"/>
    </source>
</evidence>
<dbReference type="Pfam" id="PF00112">
    <property type="entry name" value="Peptidase_C1"/>
    <property type="match status" value="1"/>
</dbReference>
<dbReference type="CDD" id="cd00042">
    <property type="entry name" value="CY"/>
    <property type="match status" value="7"/>
</dbReference>
<dbReference type="GO" id="GO:0008234">
    <property type="term" value="F:cysteine-type peptidase activity"/>
    <property type="evidence" value="ECO:0007669"/>
    <property type="project" value="UniProtKB-KW"/>
</dbReference>
<evidence type="ECO:0000259" key="12">
    <source>
        <dbReference type="SMART" id="SM00848"/>
    </source>
</evidence>
<dbReference type="GO" id="GO:0004869">
    <property type="term" value="F:cysteine-type endopeptidase inhibitor activity"/>
    <property type="evidence" value="ECO:0007669"/>
    <property type="project" value="InterPro"/>
</dbReference>
<dbReference type="SMART" id="SM00645">
    <property type="entry name" value="Pept_C1"/>
    <property type="match status" value="1"/>
</dbReference>
<dbReference type="EMBL" id="KQ459324">
    <property type="protein sequence ID" value="KPJ01501.1"/>
    <property type="molecule type" value="Genomic_DNA"/>
</dbReference>
<feature type="signal peptide" evidence="9">
    <location>
        <begin position="1"/>
        <end position="19"/>
    </location>
</feature>
<keyword evidence="3 9" id="KW-0732">Signal</keyword>
<dbReference type="InterPro" id="IPR025660">
    <property type="entry name" value="Pept_his_AS"/>
</dbReference>
<keyword evidence="6" id="KW-0865">Zymogen</keyword>
<reference evidence="13 14" key="1">
    <citation type="journal article" date="2015" name="Nat. Commun.">
        <title>Outbred genome sequencing and CRISPR/Cas9 gene editing in butterflies.</title>
        <authorList>
            <person name="Li X."/>
            <person name="Fan D."/>
            <person name="Zhang W."/>
            <person name="Liu G."/>
            <person name="Zhang L."/>
            <person name="Zhao L."/>
            <person name="Fang X."/>
            <person name="Chen L."/>
            <person name="Dong Y."/>
            <person name="Chen Y."/>
            <person name="Ding Y."/>
            <person name="Zhao R."/>
            <person name="Feng M."/>
            <person name="Zhu Y."/>
            <person name="Feng Y."/>
            <person name="Jiang X."/>
            <person name="Zhu D."/>
            <person name="Xiang H."/>
            <person name="Feng X."/>
            <person name="Li S."/>
            <person name="Wang J."/>
            <person name="Zhang G."/>
            <person name="Kronforst M.R."/>
            <person name="Wang W."/>
        </authorList>
    </citation>
    <scope>NUCLEOTIDE SEQUENCE [LARGE SCALE GENOMIC DNA]</scope>
    <source>
        <strain evidence="13">Ya'a_city_454_Px</strain>
        <tissue evidence="13">Whole body</tissue>
    </source>
</reference>
<feature type="domain" description="Cystatin" evidence="10">
    <location>
        <begin position="558"/>
        <end position="650"/>
    </location>
</feature>
<dbReference type="PROSITE" id="PS00639">
    <property type="entry name" value="THIOL_PROTEASE_HIS"/>
    <property type="match status" value="1"/>
</dbReference>
<dbReference type="PRINTS" id="PR00705">
    <property type="entry name" value="PAPAIN"/>
</dbReference>
<evidence type="ECO:0000256" key="2">
    <source>
        <dbReference type="ARBA" id="ARBA00022670"/>
    </source>
</evidence>
<dbReference type="InterPro" id="IPR046350">
    <property type="entry name" value="Cystatin_sf"/>
</dbReference>
<evidence type="ECO:0000256" key="1">
    <source>
        <dbReference type="ARBA" id="ARBA00008455"/>
    </source>
</evidence>
<dbReference type="InterPro" id="IPR000668">
    <property type="entry name" value="Peptidase_C1A_C"/>
</dbReference>
<proteinExistence type="inferred from homology"/>
<evidence type="ECO:0000256" key="3">
    <source>
        <dbReference type="ARBA" id="ARBA00022729"/>
    </source>
</evidence>
<gene>
    <name evidence="13" type="ORF">RR46_08538</name>
</gene>
<keyword evidence="2" id="KW-0645">Protease</keyword>
<feature type="domain" description="Cystatin" evidence="10">
    <location>
        <begin position="453"/>
        <end position="546"/>
    </location>
</feature>
<name>A0A194QDG4_PAPXU</name>
<dbReference type="PROSITE" id="PS00640">
    <property type="entry name" value="THIOL_PROTEASE_ASN"/>
    <property type="match status" value="1"/>
</dbReference>
<dbReference type="InterPro" id="IPR000010">
    <property type="entry name" value="Cystatin_dom"/>
</dbReference>
<dbReference type="Gene3D" id="3.10.450.10">
    <property type="match status" value="7"/>
</dbReference>
<dbReference type="PANTHER" id="PTHR12411">
    <property type="entry name" value="CYSTEINE PROTEASE FAMILY C1-RELATED"/>
    <property type="match status" value="1"/>
</dbReference>
<keyword evidence="14" id="KW-1185">Reference proteome</keyword>
<dbReference type="GO" id="GO:0006508">
    <property type="term" value="P:proteolysis"/>
    <property type="evidence" value="ECO:0007669"/>
    <property type="project" value="UniProtKB-KW"/>
</dbReference>
<feature type="domain" description="Cystatin" evidence="10">
    <location>
        <begin position="896"/>
        <end position="1004"/>
    </location>
</feature>
<dbReference type="InterPro" id="IPR013201">
    <property type="entry name" value="Prot_inhib_I29"/>
</dbReference>
<sequence>MKAIIYVFLTFFLLTTCLAELSEERKVQFVTSFVDYLNNLPNHAFIYDDGVLLNAQKTDENNYNIEIKVKVTSIHNLEAYTYRTCSVSLEDNGGSEIHINDDYKCEAPPPSTTTEFNVDSIVSQEKSTTTEDGTEHLPVQLDNEVQSNTAATSGEQFIAIPREKPSAPCIGCSTFVNPGAAGVEELALLGIRHLNRHEPDVKHELNSIVEVERQVQIVNGVRYILTLKVDYNNCTIDVAESCTVVKPCKITILEKPWVRLYDGSKYRGILANNCTEEWIFNDNGEVIQEENKGSDIVKVPKDDLDNEDDAHKSIPDFDKIANTGSVDDILKAIHNSDVQAQPLTEKTLSEVELKKLEEQIIPYNQFSDTSTLHDDEITTKLDSENINSQSINKIESRKKIIPNSNSFTFEREDKKSNTLNSDKKKAIDDLLNFFASVDSHSNQEEKRSKRNLNFVGGKLSKDNNDPKYKTLAEEALAKYLQISNVDEEFEVLKIEDVTVQVVSGQLTTITFQIVKKHAQSMSPQTCVAQVWEKPWLQFKDIKVTCQYNQSQVKRRKRQIPGGAFEQNPNDPKYLELANESMQKYLETTGNSRPHKVVEVEKVTTQVVSGTLTEIHFKILPAQGTGDVISCLSNVWEQIWLKKKDIDVNCQIGDGKWRSKRQIIAGGITEQNPNDPQFWELADESLQKYLQTTGNLIPHKVVEVERVTTQVVQGFMTRIYFKILPLQGTGGVLSCFSKVWQESSQAKHIAVNCQVGDGKWRLKRQVFGGKTEQNPNDPKYLELANESMQKYLETTGNLRPYKVVEVEKVTTQLVSGTMTEIHFKILPAQGTGDVISCLSKVWEQSWLKKKDIDVNCQIGDGKWRSKRQVFGGKTEQNPNASEYLEVTGKKQSNHNKNKHSGLSTVKSDRIIVEKLVRESLQKLEKSSAHKNKQRVYQIINYSSKKSSGPTSIYFDVGYTTCLKFELVNDITQCKFLNDTSLRHCVSHVWERPWLRDGKDIEVSCEERSIEEMNSENAMLIAATALKHIEAKYSHPRRQKVVKLISFGKQLIAGVHYRMTIEVGPTNCIVLSSKQNCTLVDDMGPNKICHVNVWPRPSVARFLNIRVVCDHKTRSNLTLRNQEARVLFDDFLDTYKPTYNSNETEKLRRFEIFRNNVKMIHALNMGDAGTATYGVTKFADLTHEEFKRQFLGLKPSLSNPNQIPMTKAVIPEVNLPDAFDWRQRGAVTPVKDQGSCGSCWAFSVTGNVEGQWQIKTGNLLSLSEQELVDCDKLDEGCNGGLMDNAYRAIEQMGGLELEDDYPYAGKAHDSCSYNKTLSRVTISGAVNISNNETDMAKWLVKHGPISIGINANAMQFYMGGVSHPWRMLCSPDNLDHGVLIVGYGESNYPLFHKRLPYWIVKNSWGPSWGENGYYRVYRGDGTCGLNMMASSAIV</sequence>
<evidence type="ECO:0000256" key="5">
    <source>
        <dbReference type="ARBA" id="ARBA00022807"/>
    </source>
</evidence>
<feature type="domain" description="Peptidase C1A papain C-terminal" evidence="11">
    <location>
        <begin position="1213"/>
        <end position="1431"/>
    </location>
</feature>
<keyword evidence="8" id="KW-0325">Glycoprotein</keyword>
<feature type="domain" description="Cystatin" evidence="10">
    <location>
        <begin position="764"/>
        <end position="856"/>
    </location>
</feature>
<dbReference type="InterPro" id="IPR038765">
    <property type="entry name" value="Papain-like_cys_pep_sf"/>
</dbReference>
<feature type="domain" description="Cathepsin propeptide inhibitor" evidence="12">
    <location>
        <begin position="1126"/>
        <end position="1184"/>
    </location>
</feature>
<dbReference type="InterPro" id="IPR013128">
    <property type="entry name" value="Peptidase_C1A"/>
</dbReference>
<evidence type="ECO:0000313" key="13">
    <source>
        <dbReference type="EMBL" id="KPJ01501.1"/>
    </source>
</evidence>
<evidence type="ECO:0000256" key="9">
    <source>
        <dbReference type="SAM" id="SignalP"/>
    </source>
</evidence>
<evidence type="ECO:0000256" key="6">
    <source>
        <dbReference type="ARBA" id="ARBA00023145"/>
    </source>
</evidence>
<feature type="domain" description="Cystatin" evidence="10">
    <location>
        <begin position="662"/>
        <end position="753"/>
    </location>
</feature>
<feature type="domain" description="Cystatin" evidence="10">
    <location>
        <begin position="1005"/>
        <end position="1108"/>
    </location>
</feature>
<dbReference type="Pfam" id="PF00031">
    <property type="entry name" value="Cystatin"/>
    <property type="match status" value="6"/>
</dbReference>
<keyword evidence="5" id="KW-0788">Thiol protease</keyword>
<dbReference type="InterPro" id="IPR039417">
    <property type="entry name" value="Peptidase_C1A_papain-like"/>
</dbReference>
<keyword evidence="4" id="KW-0378">Hydrolase</keyword>
<feature type="chain" id="PRO_5008264236" evidence="9">
    <location>
        <begin position="20"/>
        <end position="1432"/>
    </location>
</feature>
<organism evidence="13 14">
    <name type="scientific">Papilio xuthus</name>
    <name type="common">Asian swallowtail butterfly</name>
    <dbReference type="NCBI Taxonomy" id="66420"/>
    <lineage>
        <taxon>Eukaryota</taxon>
        <taxon>Metazoa</taxon>
        <taxon>Ecdysozoa</taxon>
        <taxon>Arthropoda</taxon>
        <taxon>Hexapoda</taxon>
        <taxon>Insecta</taxon>
        <taxon>Pterygota</taxon>
        <taxon>Neoptera</taxon>
        <taxon>Endopterygota</taxon>
        <taxon>Lepidoptera</taxon>
        <taxon>Glossata</taxon>
        <taxon>Ditrysia</taxon>
        <taxon>Papilionoidea</taxon>
        <taxon>Papilionidae</taxon>
        <taxon>Papilioninae</taxon>
        <taxon>Papilio</taxon>
    </lineage>
</organism>
<dbReference type="SMART" id="SM00043">
    <property type="entry name" value="CY"/>
    <property type="match status" value="7"/>
</dbReference>
<dbReference type="SMART" id="SM00848">
    <property type="entry name" value="Inhibitor_I29"/>
    <property type="match status" value="1"/>
</dbReference>
<dbReference type="Proteomes" id="UP000053268">
    <property type="component" value="Unassembled WGS sequence"/>
</dbReference>
<dbReference type="PROSITE" id="PS00139">
    <property type="entry name" value="THIOL_PROTEASE_CYS"/>
    <property type="match status" value="1"/>
</dbReference>